<feature type="coiled-coil region" evidence="1">
    <location>
        <begin position="228"/>
        <end position="292"/>
    </location>
</feature>
<dbReference type="EMBL" id="JAZHXI010000013">
    <property type="protein sequence ID" value="KAL2064578.1"/>
    <property type="molecule type" value="Genomic_DNA"/>
</dbReference>
<evidence type="ECO:0000256" key="1">
    <source>
        <dbReference type="SAM" id="Coils"/>
    </source>
</evidence>
<proteinExistence type="predicted"/>
<keyword evidence="4" id="KW-1185">Reference proteome</keyword>
<reference evidence="3 4" key="1">
    <citation type="journal article" date="2024" name="Commun. Biol.">
        <title>Comparative genomic analysis of thermophilic fungi reveals convergent evolutionary adaptations and gene losses.</title>
        <authorList>
            <person name="Steindorff A.S."/>
            <person name="Aguilar-Pontes M.V."/>
            <person name="Robinson A.J."/>
            <person name="Andreopoulos B."/>
            <person name="LaButti K."/>
            <person name="Kuo A."/>
            <person name="Mondo S."/>
            <person name="Riley R."/>
            <person name="Otillar R."/>
            <person name="Haridas S."/>
            <person name="Lipzen A."/>
            <person name="Grimwood J."/>
            <person name="Schmutz J."/>
            <person name="Clum A."/>
            <person name="Reid I.D."/>
            <person name="Moisan M.C."/>
            <person name="Butler G."/>
            <person name="Nguyen T.T.M."/>
            <person name="Dewar K."/>
            <person name="Conant G."/>
            <person name="Drula E."/>
            <person name="Henrissat B."/>
            <person name="Hansel C."/>
            <person name="Singer S."/>
            <person name="Hutchinson M.I."/>
            <person name="de Vries R.P."/>
            <person name="Natvig D.O."/>
            <person name="Powell A.J."/>
            <person name="Tsang A."/>
            <person name="Grigoriev I.V."/>
        </authorList>
    </citation>
    <scope>NUCLEOTIDE SEQUENCE [LARGE SCALE GENOMIC DNA]</scope>
    <source>
        <strain evidence="3 4">CBS 494.80</strain>
    </source>
</reference>
<accession>A0ABR4C3W5</accession>
<feature type="region of interest" description="Disordered" evidence="2">
    <location>
        <begin position="37"/>
        <end position="65"/>
    </location>
</feature>
<feature type="compositionally biased region" description="Polar residues" evidence="2">
    <location>
        <begin position="54"/>
        <end position="64"/>
    </location>
</feature>
<gene>
    <name evidence="3" type="ORF">VTL71DRAFT_3715</name>
</gene>
<organism evidence="3 4">
    <name type="scientific">Oculimacula yallundae</name>
    <dbReference type="NCBI Taxonomy" id="86028"/>
    <lineage>
        <taxon>Eukaryota</taxon>
        <taxon>Fungi</taxon>
        <taxon>Dikarya</taxon>
        <taxon>Ascomycota</taxon>
        <taxon>Pezizomycotina</taxon>
        <taxon>Leotiomycetes</taxon>
        <taxon>Helotiales</taxon>
        <taxon>Ploettnerulaceae</taxon>
        <taxon>Oculimacula</taxon>
    </lineage>
</organism>
<evidence type="ECO:0000256" key="2">
    <source>
        <dbReference type="SAM" id="MobiDB-lite"/>
    </source>
</evidence>
<evidence type="ECO:0000313" key="4">
    <source>
        <dbReference type="Proteomes" id="UP001595075"/>
    </source>
</evidence>
<comment type="caution">
    <text evidence="3">The sequence shown here is derived from an EMBL/GenBank/DDBJ whole genome shotgun (WGS) entry which is preliminary data.</text>
</comment>
<feature type="region of interest" description="Disordered" evidence="2">
    <location>
        <begin position="297"/>
        <end position="322"/>
    </location>
</feature>
<protein>
    <submittedName>
        <fullName evidence="3">Uncharacterized protein</fullName>
    </submittedName>
</protein>
<keyword evidence="1" id="KW-0175">Coiled coil</keyword>
<feature type="compositionally biased region" description="Polar residues" evidence="2">
    <location>
        <begin position="313"/>
        <end position="322"/>
    </location>
</feature>
<evidence type="ECO:0000313" key="3">
    <source>
        <dbReference type="EMBL" id="KAL2064578.1"/>
    </source>
</evidence>
<sequence length="322" mass="36018">MISRDLLTFNSMQRTNDNDLMLDMDRLVLTNSAKPEGVDITKLPPEEPAAPGLSSKSLNGSKYRSPQGPFLYRKKPVVRQNLKEFMAHVPNNEQGAIAVDTSLAVPVDFSFLSPMEGTVSTIAIGRFPNITNPAPYVGPNYRHRDILAANPNPLTHCRNKEAKEKCPACLLHDFKICEARLKEANIKLVDAKALIELKVAKLSDKLKKRITEWEGERNLFGKQMQDKMNEWDAKRNELIKKIEAERNSKDEAIAAAVKKSEEDVQILIDGMEQEAAEILAHKNARIEALENELLITRGNDSPSTDHSVGVRSRGTQDQVLDI</sequence>
<dbReference type="Proteomes" id="UP001595075">
    <property type="component" value="Unassembled WGS sequence"/>
</dbReference>
<name>A0ABR4C3W5_9HELO</name>